<dbReference type="Pfam" id="PF00647">
    <property type="entry name" value="EF1G"/>
    <property type="match status" value="1"/>
</dbReference>
<sequence length="186" mass="20568">MEKLDTSPGEEAIKDKAREFMSGLVSSAAEVSDAATTSTAEGAEVVKAWKDNFTGSKDVDKFWEIYDDKTTSIWTMVYDEADSNETLEDTIAIVADLLDQSGMADIQKDCFAVIHTLESLEIEGLWFFNGPNPEILFGANEETSWFSFSQLGPEATDLVKSAVLQRMMPSDGRLNGKDIKDTKIFL</sequence>
<dbReference type="EMBL" id="BLLK01000022">
    <property type="protein sequence ID" value="GFH45651.1"/>
    <property type="molecule type" value="Genomic_DNA"/>
</dbReference>
<name>A0AAD3CIV0_9STRA</name>
<protein>
    <recommendedName>
        <fullName evidence="1">EF-1-gamma C-terminal domain-containing protein</fullName>
    </recommendedName>
</protein>
<evidence type="ECO:0000313" key="3">
    <source>
        <dbReference type="Proteomes" id="UP001054902"/>
    </source>
</evidence>
<dbReference type="Proteomes" id="UP001054902">
    <property type="component" value="Unassembled WGS sequence"/>
</dbReference>
<gene>
    <name evidence="2" type="ORF">CTEN210_02125</name>
</gene>
<keyword evidence="3" id="KW-1185">Reference proteome</keyword>
<proteinExistence type="predicted"/>
<dbReference type="Gene3D" id="3.30.70.1010">
    <property type="entry name" value="Translation elongation factor EF1B, gamma chain, conserved domain"/>
    <property type="match status" value="1"/>
</dbReference>
<evidence type="ECO:0000259" key="1">
    <source>
        <dbReference type="Pfam" id="PF00647"/>
    </source>
</evidence>
<comment type="caution">
    <text evidence="2">The sequence shown here is derived from an EMBL/GenBank/DDBJ whole genome shotgun (WGS) entry which is preliminary data.</text>
</comment>
<dbReference type="InterPro" id="IPR001662">
    <property type="entry name" value="EF1B_G_C"/>
</dbReference>
<reference evidence="2 3" key="1">
    <citation type="journal article" date="2021" name="Sci. Rep.">
        <title>The genome of the diatom Chaetoceros tenuissimus carries an ancient integrated fragment of an extant virus.</title>
        <authorList>
            <person name="Hongo Y."/>
            <person name="Kimura K."/>
            <person name="Takaki Y."/>
            <person name="Yoshida Y."/>
            <person name="Baba S."/>
            <person name="Kobayashi G."/>
            <person name="Nagasaki K."/>
            <person name="Hano T."/>
            <person name="Tomaru Y."/>
        </authorList>
    </citation>
    <scope>NUCLEOTIDE SEQUENCE [LARGE SCALE GENOMIC DNA]</scope>
    <source>
        <strain evidence="2 3">NIES-3715</strain>
    </source>
</reference>
<dbReference type="GO" id="GO:0003746">
    <property type="term" value="F:translation elongation factor activity"/>
    <property type="evidence" value="ECO:0007669"/>
    <property type="project" value="InterPro"/>
</dbReference>
<dbReference type="InterPro" id="IPR036433">
    <property type="entry name" value="EF1B_G_C_sf"/>
</dbReference>
<organism evidence="2 3">
    <name type="scientific">Chaetoceros tenuissimus</name>
    <dbReference type="NCBI Taxonomy" id="426638"/>
    <lineage>
        <taxon>Eukaryota</taxon>
        <taxon>Sar</taxon>
        <taxon>Stramenopiles</taxon>
        <taxon>Ochrophyta</taxon>
        <taxon>Bacillariophyta</taxon>
        <taxon>Coscinodiscophyceae</taxon>
        <taxon>Chaetocerotophycidae</taxon>
        <taxon>Chaetocerotales</taxon>
        <taxon>Chaetocerotaceae</taxon>
        <taxon>Chaetoceros</taxon>
    </lineage>
</organism>
<dbReference type="AlphaFoldDB" id="A0AAD3CIV0"/>
<feature type="domain" description="EF-1-gamma C-terminal" evidence="1">
    <location>
        <begin position="41"/>
        <end position="130"/>
    </location>
</feature>
<dbReference type="SUPFAM" id="SSF89942">
    <property type="entry name" value="eEF1-gamma domain"/>
    <property type="match status" value="1"/>
</dbReference>
<accession>A0AAD3CIV0</accession>
<evidence type="ECO:0000313" key="2">
    <source>
        <dbReference type="EMBL" id="GFH45651.1"/>
    </source>
</evidence>